<sequence>MLRFKKVVLVTAIVGSVGLTGTGTAQAADSGDQPDVTARDAQVLECEQAFRSSVVTIAPTVNVLGESITNVGNFCTAAAPRG</sequence>
<accession>A0A919DRQ9</accession>
<evidence type="ECO:0008006" key="4">
    <source>
        <dbReference type="Google" id="ProtNLM"/>
    </source>
</evidence>
<feature type="signal peptide" evidence="1">
    <location>
        <begin position="1"/>
        <end position="27"/>
    </location>
</feature>
<name>A0A919DRQ9_9ACTN</name>
<organism evidence="2 3">
    <name type="scientific">Streptomyces capitiformicae</name>
    <dbReference type="NCBI Taxonomy" id="2014920"/>
    <lineage>
        <taxon>Bacteria</taxon>
        <taxon>Bacillati</taxon>
        <taxon>Actinomycetota</taxon>
        <taxon>Actinomycetes</taxon>
        <taxon>Kitasatosporales</taxon>
        <taxon>Streptomycetaceae</taxon>
        <taxon>Streptomyces</taxon>
    </lineage>
</organism>
<gene>
    <name evidence="2" type="ORF">GCM10017771_94360</name>
</gene>
<evidence type="ECO:0000313" key="3">
    <source>
        <dbReference type="Proteomes" id="UP000603227"/>
    </source>
</evidence>
<reference evidence="2" key="2">
    <citation type="submission" date="2020-09" db="EMBL/GenBank/DDBJ databases">
        <authorList>
            <person name="Sun Q."/>
            <person name="Zhou Y."/>
        </authorList>
    </citation>
    <scope>NUCLEOTIDE SEQUENCE</scope>
    <source>
        <strain evidence="2">CGMCC 4.7403</strain>
    </source>
</reference>
<evidence type="ECO:0000313" key="2">
    <source>
        <dbReference type="EMBL" id="GHE70388.1"/>
    </source>
</evidence>
<comment type="caution">
    <text evidence="2">The sequence shown here is derived from an EMBL/GenBank/DDBJ whole genome shotgun (WGS) entry which is preliminary data.</text>
</comment>
<reference evidence="2" key="1">
    <citation type="journal article" date="2014" name="Int. J. Syst. Evol. Microbiol.">
        <title>Complete genome sequence of Corynebacterium casei LMG S-19264T (=DSM 44701T), isolated from a smear-ripened cheese.</title>
        <authorList>
            <consortium name="US DOE Joint Genome Institute (JGI-PGF)"/>
            <person name="Walter F."/>
            <person name="Albersmeier A."/>
            <person name="Kalinowski J."/>
            <person name="Ruckert C."/>
        </authorList>
    </citation>
    <scope>NUCLEOTIDE SEQUENCE</scope>
    <source>
        <strain evidence="2">CGMCC 4.7403</strain>
    </source>
</reference>
<keyword evidence="1" id="KW-0732">Signal</keyword>
<protein>
    <recommendedName>
        <fullName evidence="4">Secreted protein</fullName>
    </recommendedName>
</protein>
<keyword evidence="3" id="KW-1185">Reference proteome</keyword>
<dbReference type="EMBL" id="BNAT01000076">
    <property type="protein sequence ID" value="GHE70388.1"/>
    <property type="molecule type" value="Genomic_DNA"/>
</dbReference>
<dbReference type="RefSeq" id="WP_189788524.1">
    <property type="nucleotide sequence ID" value="NZ_BNAT01000076.1"/>
</dbReference>
<proteinExistence type="predicted"/>
<evidence type="ECO:0000256" key="1">
    <source>
        <dbReference type="SAM" id="SignalP"/>
    </source>
</evidence>
<dbReference type="Proteomes" id="UP000603227">
    <property type="component" value="Unassembled WGS sequence"/>
</dbReference>
<dbReference type="AlphaFoldDB" id="A0A919DRQ9"/>
<feature type="chain" id="PRO_5037770290" description="Secreted protein" evidence="1">
    <location>
        <begin position="28"/>
        <end position="82"/>
    </location>
</feature>